<evidence type="ECO:0000313" key="4">
    <source>
        <dbReference type="Proteomes" id="UP000263377"/>
    </source>
</evidence>
<gene>
    <name evidence="3" type="ORF">DR950_06020</name>
</gene>
<dbReference type="RefSeq" id="WP_117486194.1">
    <property type="nucleotide sequence ID" value="NZ_QVIG01000001.1"/>
</dbReference>
<dbReference type="Proteomes" id="UP000263377">
    <property type="component" value="Unassembled WGS sequence"/>
</dbReference>
<dbReference type="AlphaFoldDB" id="A0A372ZNF5"/>
<feature type="domain" description="Methyltransferase" evidence="2">
    <location>
        <begin position="84"/>
        <end position="167"/>
    </location>
</feature>
<organism evidence="3 4">
    <name type="scientific">Kitasatospora xanthocidica</name>
    <dbReference type="NCBI Taxonomy" id="83382"/>
    <lineage>
        <taxon>Bacteria</taxon>
        <taxon>Bacillati</taxon>
        <taxon>Actinomycetota</taxon>
        <taxon>Actinomycetes</taxon>
        <taxon>Kitasatosporales</taxon>
        <taxon>Streptomycetaceae</taxon>
        <taxon>Kitasatospora</taxon>
    </lineage>
</organism>
<dbReference type="Pfam" id="PF13649">
    <property type="entry name" value="Methyltransf_25"/>
    <property type="match status" value="1"/>
</dbReference>
<reference evidence="3 4" key="1">
    <citation type="submission" date="2018-08" db="EMBL/GenBank/DDBJ databases">
        <title>Diversity &amp; Physiological Properties of Lignin-Decomposing Actinobacteria from Soil.</title>
        <authorList>
            <person name="Roh S.G."/>
            <person name="Kim S.B."/>
        </authorList>
    </citation>
    <scope>NUCLEOTIDE SEQUENCE [LARGE SCALE GENOMIC DNA]</scope>
    <source>
        <strain evidence="3 4">MMS17-GH009</strain>
    </source>
</reference>
<comment type="caution">
    <text evidence="3">The sequence shown here is derived from an EMBL/GenBank/DDBJ whole genome shotgun (WGS) entry which is preliminary data.</text>
</comment>
<proteinExistence type="predicted"/>
<sequence length="246" mass="27180">MTDDTRQQGTRGSVAAPEAAGPPRDTLQETFARIYASGAWTLTEDSGADDDESRSGLGSNLAQTAALRAELPSLLAELGVRSLLDAPCGDFFWMSRVDLGVDRYIGADIVPAVVERNRARFARADREFRVLDLTRDPLPEVDLVFSRDCLVHLGDDDVHRALDNIRRSGSTYLATTTFTGRAGNEAATEAGGWRPLNLRRAPFLLPEPFRVLDEQCTEVYATEEDGRRVEHRFADKSIGVWRIADL</sequence>
<dbReference type="InterPro" id="IPR029063">
    <property type="entry name" value="SAM-dependent_MTases_sf"/>
</dbReference>
<dbReference type="SUPFAM" id="SSF53335">
    <property type="entry name" value="S-adenosyl-L-methionine-dependent methyltransferases"/>
    <property type="match status" value="1"/>
</dbReference>
<dbReference type="InterPro" id="IPR041698">
    <property type="entry name" value="Methyltransf_25"/>
</dbReference>
<evidence type="ECO:0000259" key="2">
    <source>
        <dbReference type="Pfam" id="PF13649"/>
    </source>
</evidence>
<keyword evidence="4" id="KW-1185">Reference proteome</keyword>
<dbReference type="GO" id="GO:0032259">
    <property type="term" value="P:methylation"/>
    <property type="evidence" value="ECO:0007669"/>
    <property type="project" value="UniProtKB-KW"/>
</dbReference>
<dbReference type="GO" id="GO:0008168">
    <property type="term" value="F:methyltransferase activity"/>
    <property type="evidence" value="ECO:0007669"/>
    <property type="project" value="UniProtKB-KW"/>
</dbReference>
<evidence type="ECO:0000313" key="3">
    <source>
        <dbReference type="EMBL" id="RGD57409.1"/>
    </source>
</evidence>
<keyword evidence="3" id="KW-0489">Methyltransferase</keyword>
<dbReference type="Gene3D" id="3.40.50.150">
    <property type="entry name" value="Vaccinia Virus protein VP39"/>
    <property type="match status" value="1"/>
</dbReference>
<evidence type="ECO:0000256" key="1">
    <source>
        <dbReference type="SAM" id="MobiDB-lite"/>
    </source>
</evidence>
<protein>
    <submittedName>
        <fullName evidence="3">Class I SAM-dependent methyltransferase</fullName>
    </submittedName>
</protein>
<accession>A0A372ZNF5</accession>
<feature type="region of interest" description="Disordered" evidence="1">
    <location>
        <begin position="1"/>
        <end position="26"/>
    </location>
</feature>
<keyword evidence="3" id="KW-0808">Transferase</keyword>
<name>A0A372ZNF5_9ACTN</name>
<dbReference type="EMBL" id="QVIG01000001">
    <property type="protein sequence ID" value="RGD57409.1"/>
    <property type="molecule type" value="Genomic_DNA"/>
</dbReference>